<evidence type="ECO:0000313" key="2">
    <source>
        <dbReference type="Proteomes" id="UP000708208"/>
    </source>
</evidence>
<keyword evidence="2" id="KW-1185">Reference proteome</keyword>
<protein>
    <recommendedName>
        <fullName evidence="3">DUF4806 domain-containing protein</fullName>
    </recommendedName>
</protein>
<dbReference type="Proteomes" id="UP000708208">
    <property type="component" value="Unassembled WGS sequence"/>
</dbReference>
<organism evidence="1 2">
    <name type="scientific">Allacma fusca</name>
    <dbReference type="NCBI Taxonomy" id="39272"/>
    <lineage>
        <taxon>Eukaryota</taxon>
        <taxon>Metazoa</taxon>
        <taxon>Ecdysozoa</taxon>
        <taxon>Arthropoda</taxon>
        <taxon>Hexapoda</taxon>
        <taxon>Collembola</taxon>
        <taxon>Symphypleona</taxon>
        <taxon>Sminthuridae</taxon>
        <taxon>Allacma</taxon>
    </lineage>
</organism>
<reference evidence="1" key="1">
    <citation type="submission" date="2021-06" db="EMBL/GenBank/DDBJ databases">
        <authorList>
            <person name="Hodson N. C."/>
            <person name="Mongue J. A."/>
            <person name="Jaron S. K."/>
        </authorList>
    </citation>
    <scope>NUCLEOTIDE SEQUENCE</scope>
</reference>
<sequence length="75" mass="8546">MDTWLESAENCTKFRNYLHTIGGKSGEAALREILKKVLNPELTRSINWSGKNEKVEFESLRLRQVITGLINKGLV</sequence>
<gene>
    <name evidence="1" type="ORF">AFUS01_LOCUS16371</name>
</gene>
<dbReference type="EMBL" id="CAJVCH010149884">
    <property type="protein sequence ID" value="CAG7727535.1"/>
    <property type="molecule type" value="Genomic_DNA"/>
</dbReference>
<evidence type="ECO:0000313" key="1">
    <source>
        <dbReference type="EMBL" id="CAG7727535.1"/>
    </source>
</evidence>
<dbReference type="OrthoDB" id="6780942at2759"/>
<accession>A0A8J2P0K9</accession>
<name>A0A8J2P0K9_9HEXA</name>
<proteinExistence type="predicted"/>
<comment type="caution">
    <text evidence="1">The sequence shown here is derived from an EMBL/GenBank/DDBJ whole genome shotgun (WGS) entry which is preliminary data.</text>
</comment>
<dbReference type="AlphaFoldDB" id="A0A8J2P0K9"/>
<evidence type="ECO:0008006" key="3">
    <source>
        <dbReference type="Google" id="ProtNLM"/>
    </source>
</evidence>